<feature type="compositionally biased region" description="Polar residues" evidence="1">
    <location>
        <begin position="75"/>
        <end position="103"/>
    </location>
</feature>
<proteinExistence type="predicted"/>
<dbReference type="Proteomes" id="UP000000305">
    <property type="component" value="Unassembled WGS sequence"/>
</dbReference>
<evidence type="ECO:0000256" key="1">
    <source>
        <dbReference type="SAM" id="MobiDB-lite"/>
    </source>
</evidence>
<dbReference type="EMBL" id="GL732588">
    <property type="protein sequence ID" value="EFX73770.1"/>
    <property type="molecule type" value="Genomic_DNA"/>
</dbReference>
<evidence type="ECO:0000313" key="3">
    <source>
        <dbReference type="Proteomes" id="UP000000305"/>
    </source>
</evidence>
<dbReference type="HOGENOM" id="CLU_1994903_0_0_1"/>
<name>E9H3G9_DAPPU</name>
<keyword evidence="3" id="KW-1185">Reference proteome</keyword>
<reference evidence="2 3" key="1">
    <citation type="journal article" date="2011" name="Science">
        <title>The ecoresponsive genome of Daphnia pulex.</title>
        <authorList>
            <person name="Colbourne J.K."/>
            <person name="Pfrender M.E."/>
            <person name="Gilbert D."/>
            <person name="Thomas W.K."/>
            <person name="Tucker A."/>
            <person name="Oakley T.H."/>
            <person name="Tokishita S."/>
            <person name="Aerts A."/>
            <person name="Arnold G.J."/>
            <person name="Basu M.K."/>
            <person name="Bauer D.J."/>
            <person name="Caceres C.E."/>
            <person name="Carmel L."/>
            <person name="Casola C."/>
            <person name="Choi J.H."/>
            <person name="Detter J.C."/>
            <person name="Dong Q."/>
            <person name="Dusheyko S."/>
            <person name="Eads B.D."/>
            <person name="Frohlich T."/>
            <person name="Geiler-Samerotte K.A."/>
            <person name="Gerlach D."/>
            <person name="Hatcher P."/>
            <person name="Jogdeo S."/>
            <person name="Krijgsveld J."/>
            <person name="Kriventseva E.V."/>
            <person name="Kultz D."/>
            <person name="Laforsch C."/>
            <person name="Lindquist E."/>
            <person name="Lopez J."/>
            <person name="Manak J.R."/>
            <person name="Muller J."/>
            <person name="Pangilinan J."/>
            <person name="Patwardhan R.P."/>
            <person name="Pitluck S."/>
            <person name="Pritham E.J."/>
            <person name="Rechtsteiner A."/>
            <person name="Rho M."/>
            <person name="Rogozin I.B."/>
            <person name="Sakarya O."/>
            <person name="Salamov A."/>
            <person name="Schaack S."/>
            <person name="Shapiro H."/>
            <person name="Shiga Y."/>
            <person name="Skalitzky C."/>
            <person name="Smith Z."/>
            <person name="Souvorov A."/>
            <person name="Sung W."/>
            <person name="Tang Z."/>
            <person name="Tsuchiya D."/>
            <person name="Tu H."/>
            <person name="Vos H."/>
            <person name="Wang M."/>
            <person name="Wolf Y.I."/>
            <person name="Yamagata H."/>
            <person name="Yamada T."/>
            <person name="Ye Y."/>
            <person name="Shaw J.R."/>
            <person name="Andrews J."/>
            <person name="Crease T.J."/>
            <person name="Tang H."/>
            <person name="Lucas S.M."/>
            <person name="Robertson H.M."/>
            <person name="Bork P."/>
            <person name="Koonin E.V."/>
            <person name="Zdobnov E.M."/>
            <person name="Grigoriev I.V."/>
            <person name="Lynch M."/>
            <person name="Boore J.L."/>
        </authorList>
    </citation>
    <scope>NUCLEOTIDE SEQUENCE [LARGE SCALE GENOMIC DNA]</scope>
</reference>
<protein>
    <submittedName>
        <fullName evidence="2">Uncharacterized protein</fullName>
    </submittedName>
</protein>
<evidence type="ECO:0000313" key="2">
    <source>
        <dbReference type="EMBL" id="EFX73770.1"/>
    </source>
</evidence>
<dbReference type="AlphaFoldDB" id="E9H3G9"/>
<dbReference type="InParanoid" id="E9H3G9"/>
<dbReference type="KEGG" id="dpx:DAPPUDRAFT_252792"/>
<organism evidence="2 3">
    <name type="scientific">Daphnia pulex</name>
    <name type="common">Water flea</name>
    <dbReference type="NCBI Taxonomy" id="6669"/>
    <lineage>
        <taxon>Eukaryota</taxon>
        <taxon>Metazoa</taxon>
        <taxon>Ecdysozoa</taxon>
        <taxon>Arthropoda</taxon>
        <taxon>Crustacea</taxon>
        <taxon>Branchiopoda</taxon>
        <taxon>Diplostraca</taxon>
        <taxon>Cladocera</taxon>
        <taxon>Anomopoda</taxon>
        <taxon>Daphniidae</taxon>
        <taxon>Daphnia</taxon>
    </lineage>
</organism>
<gene>
    <name evidence="2" type="ORF">DAPPUDRAFT_252792</name>
</gene>
<feature type="compositionally biased region" description="Polar residues" evidence="1">
    <location>
        <begin position="114"/>
        <end position="125"/>
    </location>
</feature>
<accession>E9H3G9</accession>
<sequence>MQKAQCPNEKQNRHHSVASYQRPCLFNLPPPPKIRQHPPKFVHPPNQQRSESQLLREGPIINQPAPVSALRTKLQESTLHVNQQGCQRPQLNPSQKSNDSWTNSHKEESRQHKNQLLAQKNTSDH</sequence>
<feature type="region of interest" description="Disordered" evidence="1">
    <location>
        <begin position="1"/>
        <end position="125"/>
    </location>
</feature>